<dbReference type="EMBL" id="CP013065">
    <property type="protein sequence ID" value="ALM13349.1"/>
    <property type="molecule type" value="Genomic_DNA"/>
</dbReference>
<gene>
    <name evidence="3" type="ORF">PeribacterD1_0675</name>
</gene>
<feature type="domain" description="Glycosyltransferase subfamily 4-like N-terminal" evidence="2">
    <location>
        <begin position="12"/>
        <end position="201"/>
    </location>
</feature>
<dbReference type="Gene3D" id="3.40.50.2000">
    <property type="entry name" value="Glycogen Phosphorylase B"/>
    <property type="match status" value="2"/>
</dbReference>
<accession>A0A0S1SJI7</accession>
<dbReference type="CDD" id="cd03801">
    <property type="entry name" value="GT4_PimA-like"/>
    <property type="match status" value="1"/>
</dbReference>
<organism evidence="3 4">
    <name type="scientific">Candidatus Peribacter riflensis</name>
    <dbReference type="NCBI Taxonomy" id="1735162"/>
    <lineage>
        <taxon>Bacteria</taxon>
        <taxon>Candidatus Peregrinibacteriota</taxon>
        <taxon>Candidatus Peribacteria</taxon>
        <taxon>Candidatus Peribacterales</taxon>
        <taxon>Candidatus Peribacteraceae</taxon>
        <taxon>Candidatus Peribacter</taxon>
    </lineage>
</organism>
<keyword evidence="3" id="KW-0808">Transferase</keyword>
<dbReference type="Pfam" id="PF00534">
    <property type="entry name" value="Glycos_transf_1"/>
    <property type="match status" value="1"/>
</dbReference>
<accession>A0A0S1SPS8</accession>
<dbReference type="AlphaFoldDB" id="A0A0S1SPM2"/>
<sequence>MFGWEYPPRHLGGLGVACQGLVRGLINQNVKVTLVLPFAADGSQENVDVLFPTEKHISTIRVASLLLPYDSPDQYVQRIQAIPRETAEMYGDNLGQAVHIFTETSVEMTRDLQPDVVHAHDWMTYEAGTRSARFHGKPLVAHIHATELDRTHFHPNEWIYGRERWGFQQADHIIAVSNYTRNILIQHYGIDPDKISVVHNGSSESRHVESAQQPETTTPTKKRPMVLFLGRLTIQKGPLHFLEMASMVHRLRPDVQFVVAGDGHMLPSLMDQAVQLGLEDCIIFSGKVSNTEARKLYAQASCFVMPSLSEPFGLVALEAIAQDTPVILSKQSGASEVIGHAFKVDFWDTEKMADCVLTVLREAPLASQLISEAPRVLQHLTWDNQAGKVLSIYRNILHS</sequence>
<dbReference type="PANTHER" id="PTHR45947">
    <property type="entry name" value="SULFOQUINOVOSYL TRANSFERASE SQD2"/>
    <property type="match status" value="1"/>
</dbReference>
<evidence type="ECO:0000259" key="1">
    <source>
        <dbReference type="Pfam" id="PF00534"/>
    </source>
</evidence>
<dbReference type="InterPro" id="IPR001296">
    <property type="entry name" value="Glyco_trans_1"/>
</dbReference>
<dbReference type="Proteomes" id="UP000069135">
    <property type="component" value="Chromosome"/>
</dbReference>
<feature type="domain" description="Glycosyl transferase family 1" evidence="1">
    <location>
        <begin position="216"/>
        <end position="374"/>
    </location>
</feature>
<reference evidence="3 4" key="2">
    <citation type="journal article" date="2016" name="PeerJ">
        <title>Analysis of five complete genome sequences for members of the class Peribacteria in the recently recognized Peregrinibacteria bacterial phylum.</title>
        <authorList>
            <person name="Anantharaman K."/>
            <person name="Brown C.T."/>
            <person name="Burstein D."/>
            <person name="Castelle C.J."/>
            <person name="Probst A.J."/>
            <person name="Thomas B.C."/>
            <person name="Williams K.H."/>
            <person name="Banfield J.F."/>
        </authorList>
    </citation>
    <scope>NUCLEOTIDE SEQUENCE [LARGE SCALE GENOMIC DNA]</scope>
    <source>
        <strain evidence="3">RIFOXYD1_FULL_PER-ii_59_16</strain>
    </source>
</reference>
<dbReference type="InterPro" id="IPR050194">
    <property type="entry name" value="Glycosyltransferase_grp1"/>
</dbReference>
<dbReference type="STRING" id="1735162.PeribacterB2_0675"/>
<reference evidence="4" key="1">
    <citation type="submission" date="2015-10" db="EMBL/GenBank/DDBJ databases">
        <title>Analysis of five complete genome sequences for members of the class Peribacteria in the recently recognized Peregrinibacteria bacterial phylum.</title>
        <authorList>
            <person name="Anantharaman K."/>
            <person name="Brown C.T."/>
            <person name="Burstein D."/>
            <person name="Castelle C.J."/>
            <person name="Probst A.J."/>
            <person name="Thomas B.C."/>
            <person name="Williams K.H."/>
            <person name="Banfield J.F."/>
        </authorList>
    </citation>
    <scope>NUCLEOTIDE SEQUENCE [LARGE SCALE GENOMIC DNA]</scope>
</reference>
<accession>A0A0S1SKR8</accession>
<dbReference type="KEGG" id="prf:PeribacterA2_0675"/>
<dbReference type="InterPro" id="IPR028098">
    <property type="entry name" value="Glyco_trans_4-like_N"/>
</dbReference>
<protein>
    <submittedName>
        <fullName evidence="3">4-alpha-glucanotransferase</fullName>
    </submittedName>
</protein>
<evidence type="ECO:0000313" key="3">
    <source>
        <dbReference type="EMBL" id="ALM13349.1"/>
    </source>
</evidence>
<accession>A0A0S1SPM2</accession>
<dbReference type="SUPFAM" id="SSF53756">
    <property type="entry name" value="UDP-Glycosyltransferase/glycogen phosphorylase"/>
    <property type="match status" value="1"/>
</dbReference>
<accession>A0A0S1STC7</accession>
<dbReference type="GO" id="GO:0016757">
    <property type="term" value="F:glycosyltransferase activity"/>
    <property type="evidence" value="ECO:0007669"/>
    <property type="project" value="InterPro"/>
</dbReference>
<evidence type="ECO:0000259" key="2">
    <source>
        <dbReference type="Pfam" id="PF13439"/>
    </source>
</evidence>
<name>A0A0S1SPM2_9BACT</name>
<dbReference type="PANTHER" id="PTHR45947:SF14">
    <property type="entry name" value="SLL1723 PROTEIN"/>
    <property type="match status" value="1"/>
</dbReference>
<dbReference type="Pfam" id="PF13439">
    <property type="entry name" value="Glyco_transf_4"/>
    <property type="match status" value="1"/>
</dbReference>
<proteinExistence type="predicted"/>
<evidence type="ECO:0000313" key="4">
    <source>
        <dbReference type="Proteomes" id="UP000069135"/>
    </source>
</evidence>